<keyword evidence="6" id="KW-1185">Reference proteome</keyword>
<evidence type="ECO:0000256" key="3">
    <source>
        <dbReference type="ARBA" id="ARBA00023027"/>
    </source>
</evidence>
<dbReference type="Gene3D" id="3.40.309.10">
    <property type="entry name" value="Aldehyde Dehydrogenase, Chain A, domain 2"/>
    <property type="match status" value="1"/>
</dbReference>
<dbReference type="Gene3D" id="3.40.605.10">
    <property type="entry name" value="Aldehyde Dehydrogenase, Chain A, domain 1"/>
    <property type="match status" value="1"/>
</dbReference>
<dbReference type="InterPro" id="IPR016160">
    <property type="entry name" value="Ald_DH_CS_CYS"/>
</dbReference>
<dbReference type="PANTHER" id="PTHR43521">
    <property type="entry name" value="ALPHA-AMINOADIPIC SEMIALDEHYDE DEHYDROGENASE"/>
    <property type="match status" value="1"/>
</dbReference>
<keyword evidence="3" id="KW-0520">NAD</keyword>
<dbReference type="InterPro" id="IPR044638">
    <property type="entry name" value="ALDH7A1-like"/>
</dbReference>
<dbReference type="PANTHER" id="PTHR43521:SF7">
    <property type="entry name" value="DELTA-1-PYRROLINE-5-CARBOXYLATE DEHYDROGENASE 12A1, MITOCHONDRIAL"/>
    <property type="match status" value="1"/>
</dbReference>
<dbReference type="InterPro" id="IPR016162">
    <property type="entry name" value="Ald_DH_N"/>
</dbReference>
<evidence type="ECO:0000313" key="6">
    <source>
        <dbReference type="Proteomes" id="UP000553632"/>
    </source>
</evidence>
<organism evidence="5 6">
    <name type="scientific">Perkinsus olseni</name>
    <name type="common">Perkinsus atlanticus</name>
    <dbReference type="NCBI Taxonomy" id="32597"/>
    <lineage>
        <taxon>Eukaryota</taxon>
        <taxon>Sar</taxon>
        <taxon>Alveolata</taxon>
        <taxon>Perkinsozoa</taxon>
        <taxon>Perkinsea</taxon>
        <taxon>Perkinsida</taxon>
        <taxon>Perkinsidae</taxon>
        <taxon>Perkinsus</taxon>
    </lineage>
</organism>
<feature type="domain" description="Aldehyde dehydrogenase" evidence="4">
    <location>
        <begin position="106"/>
        <end position="531"/>
    </location>
</feature>
<dbReference type="InterPro" id="IPR015590">
    <property type="entry name" value="Aldehyde_DH_dom"/>
</dbReference>
<dbReference type="GO" id="GO:0004029">
    <property type="term" value="F:aldehyde dehydrogenase (NAD+) activity"/>
    <property type="evidence" value="ECO:0007669"/>
    <property type="project" value="InterPro"/>
</dbReference>
<dbReference type="InterPro" id="IPR016161">
    <property type="entry name" value="Ald_DH/histidinol_DH"/>
</dbReference>
<evidence type="ECO:0000259" key="4">
    <source>
        <dbReference type="Pfam" id="PF00171"/>
    </source>
</evidence>
<evidence type="ECO:0000256" key="1">
    <source>
        <dbReference type="ARBA" id="ARBA00009986"/>
    </source>
</evidence>
<evidence type="ECO:0000313" key="5">
    <source>
        <dbReference type="EMBL" id="KAF4725306.1"/>
    </source>
</evidence>
<keyword evidence="2" id="KW-0560">Oxidoreductase</keyword>
<accession>A0A7J6RY84</accession>
<proteinExistence type="inferred from homology"/>
<protein>
    <submittedName>
        <fullName evidence="5">Succinate-semialdehyde dehydrogenase, mitochondrial</fullName>
    </submittedName>
</protein>
<dbReference type="EMBL" id="JABANO010022354">
    <property type="protein sequence ID" value="KAF4725306.1"/>
    <property type="molecule type" value="Genomic_DNA"/>
</dbReference>
<dbReference type="OMA" id="NGFRWPF"/>
<gene>
    <name evidence="5" type="primary">ALDH5A1_7</name>
    <name evidence="5" type="ORF">FOZ63_020976</name>
</gene>
<comment type="caution">
    <text evidence="5">The sequence shown here is derived from an EMBL/GenBank/DDBJ whole genome shotgun (WGS) entry which is preliminary data.</text>
</comment>
<dbReference type="Proteomes" id="UP000553632">
    <property type="component" value="Unassembled WGS sequence"/>
</dbReference>
<dbReference type="InterPro" id="IPR016163">
    <property type="entry name" value="Ald_DH_C"/>
</dbReference>
<comment type="similarity">
    <text evidence="1">Belongs to the aldehyde dehydrogenase family.</text>
</comment>
<reference evidence="5 6" key="1">
    <citation type="submission" date="2020-04" db="EMBL/GenBank/DDBJ databases">
        <title>Perkinsus olseni comparative genomics.</title>
        <authorList>
            <person name="Bogema D.R."/>
        </authorList>
    </citation>
    <scope>NUCLEOTIDE SEQUENCE [LARGE SCALE GENOMIC DNA]</scope>
    <source>
        <strain evidence="5 6">ATCC PRA-207</strain>
    </source>
</reference>
<name>A0A7J6RY84_PEROL</name>
<dbReference type="SUPFAM" id="SSF53720">
    <property type="entry name" value="ALDH-like"/>
    <property type="match status" value="1"/>
</dbReference>
<sequence>ARAAYRELVSTDGVGLTIDRTKKNERVSDVDVGNYGWKSLYALVDSLPNMLTSATRRFVPATVGAVAHSTRAFTSMAAGSLDFINFDPYKTDGQPVKLHNFLNGQWVPAAKTMDIVDPLTGRPMLRMPDTSVGELEPFVKSMRAIPKSGLHNPFRNVERYRMYGDISHKLAAELRKKEVSEHFAKCIQRVAPKSWIQSVAEVDIVRIFLENFSGDQVRFLARGFTVSGDRDGQQSQGYRWPYGPTALIAPFNFPLEIPVLQLMGALYMGNHVTLKCASMTSMVMEEWLRLMHKVGAPPTDVNMIHCGGKVAETLLIEGRPRVTLFTGSSVVAERLASVTAGRIKIEDAGFDWKILGPVRNIASQLEHIAWTCDQDAYAHTGQKCSAQSILFAHHDWVNAGLFEKMGEIARERSLSNLTIGPVLSHTTADIQNHQEKLLKIPGAKVLFGGKPLTGHTIPECYGAYEPTAVFVPLEELVKPENFSTCTKEIFGPFQVCTAWKSDHLKLVLDATERMSAHLTAAVISDDPQVKNAILGVTVNGTTYAGLRARTTGAPQNHWFGPAGDPRAAGIGSPEAIKLVWSCHREIIQDDGPVPEGWVRPTPS</sequence>
<dbReference type="PROSITE" id="PS00070">
    <property type="entry name" value="ALDEHYDE_DEHYDR_CYS"/>
    <property type="match status" value="1"/>
</dbReference>
<dbReference type="AlphaFoldDB" id="A0A7J6RY84"/>
<feature type="non-terminal residue" evidence="5">
    <location>
        <position position="603"/>
    </location>
</feature>
<dbReference type="FunFam" id="3.40.605.10:FF:000019">
    <property type="entry name" value="probable aldehyde dehydrogenase"/>
    <property type="match status" value="1"/>
</dbReference>
<dbReference type="Pfam" id="PF00171">
    <property type="entry name" value="Aldedh"/>
    <property type="match status" value="1"/>
</dbReference>
<evidence type="ECO:0000256" key="2">
    <source>
        <dbReference type="ARBA" id="ARBA00023002"/>
    </source>
</evidence>